<reference evidence="3 4" key="1">
    <citation type="submission" date="2019-07" db="EMBL/GenBank/DDBJ databases">
        <authorList>
            <person name="Friedrich A."/>
            <person name="Schacherer J."/>
        </authorList>
    </citation>
    <scope>NUCLEOTIDE SEQUENCE [LARGE SCALE GENOMIC DNA]</scope>
</reference>
<reference evidence="2 5" key="2">
    <citation type="journal article" date="2020" name="Appl. Microbiol. Biotechnol.">
        <title>Targeted gene deletion in Brettanomyces bruxellensis with an expression-free CRISPR-Cas9 system.</title>
        <authorList>
            <person name="Varela C."/>
            <person name="Bartel C."/>
            <person name="Onetto C."/>
            <person name="Borneman A."/>
        </authorList>
    </citation>
    <scope>NUCLEOTIDE SEQUENCE [LARGE SCALE GENOMIC DNA]</scope>
    <source>
        <strain evidence="2 5">AWRI1613</strain>
    </source>
</reference>
<sequence>MNCLLKSAFSTYSRLAHHSQPTVHLKLFTKQNCMLCEEAKRVLDRALKRTKNKDFDLTEVDIEALGNEASRDKYRYDVPVLDFERSGFQKVTYMHRLDENEIVEELDEEVWYK</sequence>
<organism evidence="3 4">
    <name type="scientific">Dekkera bruxellensis</name>
    <name type="common">Brettanomyces custersii</name>
    <dbReference type="NCBI Taxonomy" id="5007"/>
    <lineage>
        <taxon>Eukaryota</taxon>
        <taxon>Fungi</taxon>
        <taxon>Dikarya</taxon>
        <taxon>Ascomycota</taxon>
        <taxon>Saccharomycotina</taxon>
        <taxon>Pichiomycetes</taxon>
        <taxon>Pichiales</taxon>
        <taxon>Pichiaceae</taxon>
        <taxon>Brettanomyces</taxon>
    </lineage>
</organism>
<keyword evidence="1" id="KW-0249">Electron transport</keyword>
<evidence type="ECO:0000313" key="2">
    <source>
        <dbReference type="EMBL" id="KAF6007876.1"/>
    </source>
</evidence>
<protein>
    <recommendedName>
        <fullName evidence="1">Glutaredoxin-like protein</fullName>
    </recommendedName>
</protein>
<evidence type="ECO:0000313" key="3">
    <source>
        <dbReference type="EMBL" id="VUG18783.1"/>
    </source>
</evidence>
<dbReference type="InterPro" id="IPR036249">
    <property type="entry name" value="Thioredoxin-like_sf"/>
</dbReference>
<dbReference type="Gene3D" id="3.40.30.10">
    <property type="entry name" value="Glutaredoxin"/>
    <property type="match status" value="1"/>
</dbReference>
<proteinExistence type="inferred from homology"/>
<dbReference type="Proteomes" id="UP000568158">
    <property type="component" value="Unassembled WGS sequence"/>
</dbReference>
<evidence type="ECO:0000256" key="1">
    <source>
        <dbReference type="RuleBase" id="RU363082"/>
    </source>
</evidence>
<dbReference type="EMBL" id="JABCYN010000040">
    <property type="protein sequence ID" value="KAF6007876.1"/>
    <property type="molecule type" value="Genomic_DNA"/>
</dbReference>
<dbReference type="AlphaFoldDB" id="A0A7D9H0K0"/>
<dbReference type="Pfam" id="PF05768">
    <property type="entry name" value="Glrx-like"/>
    <property type="match status" value="1"/>
</dbReference>
<dbReference type="EMBL" id="CABFWN010000004">
    <property type="protein sequence ID" value="VUG18783.1"/>
    <property type="molecule type" value="Genomic_DNA"/>
</dbReference>
<dbReference type="SUPFAM" id="SSF52833">
    <property type="entry name" value="Thioredoxin-like"/>
    <property type="match status" value="1"/>
</dbReference>
<evidence type="ECO:0000313" key="4">
    <source>
        <dbReference type="Proteomes" id="UP000478008"/>
    </source>
</evidence>
<dbReference type="Proteomes" id="UP000478008">
    <property type="component" value="Unassembled WGS sequence"/>
</dbReference>
<dbReference type="PANTHER" id="PTHR33558">
    <property type="entry name" value="GLUTAREDOXIN-LIKE PROTEIN C5ORF63 HOMOLOG"/>
    <property type="match status" value="1"/>
</dbReference>
<keyword evidence="4" id="KW-1185">Reference proteome</keyword>
<dbReference type="InterPro" id="IPR008554">
    <property type="entry name" value="Glutaredoxin-like"/>
</dbReference>
<gene>
    <name evidence="3" type="ORF">DEBR0S4_02256G</name>
    <name evidence="2" type="ORF">HII12_004288</name>
</gene>
<keyword evidence="1" id="KW-0813">Transport</keyword>
<accession>A0A7D9H0K0</accession>
<dbReference type="InterPro" id="IPR052565">
    <property type="entry name" value="Glutaredoxin-like_YDR286C"/>
</dbReference>
<name>A0A7D9H0K0_DEKBR</name>
<evidence type="ECO:0000313" key="5">
    <source>
        <dbReference type="Proteomes" id="UP000568158"/>
    </source>
</evidence>
<dbReference type="PANTHER" id="PTHR33558:SF1">
    <property type="entry name" value="GLUTAREDOXIN-LIKE PROTEIN C5ORF63 HOMOLOG"/>
    <property type="match status" value="1"/>
</dbReference>
<comment type="similarity">
    <text evidence="1">Belongs to the glutaredoxin family.</text>
</comment>